<organism evidence="1 2">
    <name type="scientific">Vararia minispora EC-137</name>
    <dbReference type="NCBI Taxonomy" id="1314806"/>
    <lineage>
        <taxon>Eukaryota</taxon>
        <taxon>Fungi</taxon>
        <taxon>Dikarya</taxon>
        <taxon>Basidiomycota</taxon>
        <taxon>Agaricomycotina</taxon>
        <taxon>Agaricomycetes</taxon>
        <taxon>Russulales</taxon>
        <taxon>Lachnocladiaceae</taxon>
        <taxon>Vararia</taxon>
    </lineage>
</organism>
<protein>
    <submittedName>
        <fullName evidence="1">Ribonuclease H2, subunit C</fullName>
    </submittedName>
</protein>
<evidence type="ECO:0000313" key="2">
    <source>
        <dbReference type="Proteomes" id="UP000814128"/>
    </source>
</evidence>
<accession>A0ACB8QX89</accession>
<dbReference type="Proteomes" id="UP000814128">
    <property type="component" value="Unassembled WGS sequence"/>
</dbReference>
<proteinExistence type="predicted"/>
<comment type="caution">
    <text evidence="1">The sequence shown here is derived from an EMBL/GenBank/DDBJ whole genome shotgun (WGS) entry which is preliminary data.</text>
</comment>
<name>A0ACB8QX89_9AGAM</name>
<sequence length="198" mass="21651">MSSISIAPTASIPDVTSPNLMPFHVAHTGTAPISAYLRPKAAPSSIAGHHTAIADNSSESPTERLIAAFRGRVMHGLRVRIPEGYTGLVLRARTETTSSSSHELEEKILRCSTGMNHSHSTEDDLDDNPYFPMSIEESEPTHSLTPSALFSSFVLWHPDIPVDDGRDEYLRSLSEWVKLSAEVRRTSSDQPNINPSCS</sequence>
<reference evidence="1" key="2">
    <citation type="journal article" date="2022" name="New Phytol.">
        <title>Evolutionary transition to the ectomycorrhizal habit in the genomes of a hyperdiverse lineage of mushroom-forming fungi.</title>
        <authorList>
            <person name="Looney B."/>
            <person name="Miyauchi S."/>
            <person name="Morin E."/>
            <person name="Drula E."/>
            <person name="Courty P.E."/>
            <person name="Kohler A."/>
            <person name="Kuo A."/>
            <person name="LaButti K."/>
            <person name="Pangilinan J."/>
            <person name="Lipzen A."/>
            <person name="Riley R."/>
            <person name="Andreopoulos W."/>
            <person name="He G."/>
            <person name="Johnson J."/>
            <person name="Nolan M."/>
            <person name="Tritt A."/>
            <person name="Barry K.W."/>
            <person name="Grigoriev I.V."/>
            <person name="Nagy L.G."/>
            <person name="Hibbett D."/>
            <person name="Henrissat B."/>
            <person name="Matheny P.B."/>
            <person name="Labbe J."/>
            <person name="Martin F.M."/>
        </authorList>
    </citation>
    <scope>NUCLEOTIDE SEQUENCE</scope>
    <source>
        <strain evidence="1">EC-137</strain>
    </source>
</reference>
<evidence type="ECO:0000313" key="1">
    <source>
        <dbReference type="EMBL" id="KAI0036172.1"/>
    </source>
</evidence>
<reference evidence="1" key="1">
    <citation type="submission" date="2021-02" db="EMBL/GenBank/DDBJ databases">
        <authorList>
            <consortium name="DOE Joint Genome Institute"/>
            <person name="Ahrendt S."/>
            <person name="Looney B.P."/>
            <person name="Miyauchi S."/>
            <person name="Morin E."/>
            <person name="Drula E."/>
            <person name="Courty P.E."/>
            <person name="Chicoki N."/>
            <person name="Fauchery L."/>
            <person name="Kohler A."/>
            <person name="Kuo A."/>
            <person name="Labutti K."/>
            <person name="Pangilinan J."/>
            <person name="Lipzen A."/>
            <person name="Riley R."/>
            <person name="Andreopoulos W."/>
            <person name="He G."/>
            <person name="Johnson J."/>
            <person name="Barry K.W."/>
            <person name="Grigoriev I.V."/>
            <person name="Nagy L."/>
            <person name="Hibbett D."/>
            <person name="Henrissat B."/>
            <person name="Matheny P.B."/>
            <person name="Labbe J."/>
            <person name="Martin F."/>
        </authorList>
    </citation>
    <scope>NUCLEOTIDE SEQUENCE</scope>
    <source>
        <strain evidence="1">EC-137</strain>
    </source>
</reference>
<keyword evidence="2" id="KW-1185">Reference proteome</keyword>
<gene>
    <name evidence="1" type="ORF">K488DRAFT_41645</name>
</gene>
<dbReference type="EMBL" id="MU273474">
    <property type="protein sequence ID" value="KAI0036172.1"/>
    <property type="molecule type" value="Genomic_DNA"/>
</dbReference>